<dbReference type="CDD" id="cd20557">
    <property type="entry name" value="CYCLIN_ScPCL1-like"/>
    <property type="match status" value="1"/>
</dbReference>
<reference evidence="2 3" key="1">
    <citation type="submission" date="2015-01" db="EMBL/GenBank/DDBJ databases">
        <title>The Genome Sequence of Capronia semiimmersa CBS27337.</title>
        <authorList>
            <consortium name="The Broad Institute Genomics Platform"/>
            <person name="Cuomo C."/>
            <person name="de Hoog S."/>
            <person name="Gorbushina A."/>
            <person name="Stielow B."/>
            <person name="Teixiera M."/>
            <person name="Abouelleil A."/>
            <person name="Chapman S.B."/>
            <person name="Priest M."/>
            <person name="Young S.K."/>
            <person name="Wortman J."/>
            <person name="Nusbaum C."/>
            <person name="Birren B."/>
        </authorList>
    </citation>
    <scope>NUCLEOTIDE SEQUENCE [LARGE SCALE GENOMIC DNA]</scope>
    <source>
        <strain evidence="2 3">CBS 27337</strain>
    </source>
</reference>
<dbReference type="HOGENOM" id="CLU_030504_1_0_1"/>
<feature type="region of interest" description="Disordered" evidence="1">
    <location>
        <begin position="41"/>
        <end position="84"/>
    </location>
</feature>
<dbReference type="InterPro" id="IPR013922">
    <property type="entry name" value="Cyclin_PHO80-like"/>
</dbReference>
<dbReference type="GO" id="GO:0000307">
    <property type="term" value="C:cyclin-dependent protein kinase holoenzyme complex"/>
    <property type="evidence" value="ECO:0007669"/>
    <property type="project" value="TreeGrafter"/>
</dbReference>
<evidence type="ECO:0008006" key="4">
    <source>
        <dbReference type="Google" id="ProtNLM"/>
    </source>
</evidence>
<accession>A0A0D2DV89</accession>
<evidence type="ECO:0000313" key="3">
    <source>
        <dbReference type="Proteomes" id="UP000054266"/>
    </source>
</evidence>
<keyword evidence="3" id="KW-1185">Reference proteome</keyword>
<dbReference type="GO" id="GO:0019901">
    <property type="term" value="F:protein kinase binding"/>
    <property type="evidence" value="ECO:0007669"/>
    <property type="project" value="InterPro"/>
</dbReference>
<sequence length="455" mass="51489">MPSYQSWGVAAHHPRLPPTPPEYQTAYLTPLSAVSEQGFYPSQGYQSRRSRDYNERYQAPPPAYTAQPSLTAPVSRHGHAHPSQDYPFSQPYHVQGSTYWPSNAVGAPILPPIRVTEPLDHFAGRYAKQHNEAKPKEEKPTGGVAQHLDYDMDLMSGFVAEMSQKLVTPESAPTSQFRKYVSQILSSTRLPSSTIMLGLFYLQSRMKQVKESGSSTSSSGTVYRMLTTCLLLGSKFLDDNTFQNRSWAEVSSIPVHELNMMELQWLTDFNWEIHGMMYDEDEGFFIWVEHWHAYEEKAQLAKVKEMQKLAPIETNLHRHHNIQHQPLMSPEGPIPPQYQQGAQYDTRWVRPYMSEYSPPSAPHSGPSTPDYYTASWSFTANGPPNYGRQSYHNDNGSAYSAQRNQLPTYAQTFGYASGMTPTWMSHGPNCGCSLHAKHSDYYFSHPGYAMQPVVG</sequence>
<gene>
    <name evidence="2" type="ORF">PV04_08214</name>
</gene>
<dbReference type="PANTHER" id="PTHR15615">
    <property type="match status" value="1"/>
</dbReference>
<dbReference type="Proteomes" id="UP000054266">
    <property type="component" value="Unassembled WGS sequence"/>
</dbReference>
<dbReference type="Pfam" id="PF08613">
    <property type="entry name" value="Cyclin"/>
    <property type="match status" value="1"/>
</dbReference>
<protein>
    <recommendedName>
        <fullName evidence="4">Cyclin N-terminal domain-containing protein</fullName>
    </recommendedName>
</protein>
<evidence type="ECO:0000313" key="2">
    <source>
        <dbReference type="EMBL" id="KIW66002.1"/>
    </source>
</evidence>
<dbReference type="STRING" id="5601.A0A0D2DV89"/>
<feature type="region of interest" description="Disordered" evidence="1">
    <location>
        <begin position="1"/>
        <end position="24"/>
    </location>
</feature>
<dbReference type="AlphaFoldDB" id="A0A0D2DV89"/>
<dbReference type="GO" id="GO:0016538">
    <property type="term" value="F:cyclin-dependent protein serine/threonine kinase regulator activity"/>
    <property type="evidence" value="ECO:0007669"/>
    <property type="project" value="TreeGrafter"/>
</dbReference>
<dbReference type="Gene3D" id="1.10.472.10">
    <property type="entry name" value="Cyclin-like"/>
    <property type="match status" value="1"/>
</dbReference>
<dbReference type="InterPro" id="IPR036915">
    <property type="entry name" value="Cyclin-like_sf"/>
</dbReference>
<dbReference type="EMBL" id="KN846960">
    <property type="protein sequence ID" value="KIW66002.1"/>
    <property type="molecule type" value="Genomic_DNA"/>
</dbReference>
<dbReference type="GO" id="GO:0005634">
    <property type="term" value="C:nucleus"/>
    <property type="evidence" value="ECO:0007669"/>
    <property type="project" value="TreeGrafter"/>
</dbReference>
<evidence type="ECO:0000256" key="1">
    <source>
        <dbReference type="SAM" id="MobiDB-lite"/>
    </source>
</evidence>
<proteinExistence type="predicted"/>
<organism evidence="2 3">
    <name type="scientific">Phialophora macrospora</name>
    <dbReference type="NCBI Taxonomy" id="1851006"/>
    <lineage>
        <taxon>Eukaryota</taxon>
        <taxon>Fungi</taxon>
        <taxon>Dikarya</taxon>
        <taxon>Ascomycota</taxon>
        <taxon>Pezizomycotina</taxon>
        <taxon>Eurotiomycetes</taxon>
        <taxon>Chaetothyriomycetidae</taxon>
        <taxon>Chaetothyriales</taxon>
        <taxon>Herpotrichiellaceae</taxon>
        <taxon>Phialophora</taxon>
    </lineage>
</organism>
<name>A0A0D2DV89_9EURO</name>
<dbReference type="PANTHER" id="PTHR15615:SF27">
    <property type="entry name" value="PHO85 CYCLIN CLG1"/>
    <property type="match status" value="1"/>
</dbReference>
<dbReference type="SUPFAM" id="SSF47954">
    <property type="entry name" value="Cyclin-like"/>
    <property type="match status" value="1"/>
</dbReference>